<evidence type="ECO:0000313" key="8">
    <source>
        <dbReference type="Proteomes" id="UP000657918"/>
    </source>
</evidence>
<dbReference type="InterPro" id="IPR012334">
    <property type="entry name" value="Pectin_lyas_fold"/>
</dbReference>
<keyword evidence="4" id="KW-0378">Hydrolase</keyword>
<dbReference type="GO" id="GO:0030599">
    <property type="term" value="F:pectinesterase activity"/>
    <property type="evidence" value="ECO:0007669"/>
    <property type="project" value="InterPro"/>
</dbReference>
<keyword evidence="3" id="KW-0964">Secreted</keyword>
<protein>
    <recommendedName>
        <fullName evidence="6">Pectinesterase catalytic domain-containing protein</fullName>
    </recommendedName>
</protein>
<proteinExistence type="predicted"/>
<dbReference type="SUPFAM" id="SSF51126">
    <property type="entry name" value="Pectin lyase-like"/>
    <property type="match status" value="1"/>
</dbReference>
<evidence type="ECO:0000256" key="2">
    <source>
        <dbReference type="ARBA" id="ARBA00005184"/>
    </source>
</evidence>
<gene>
    <name evidence="7" type="ORF">SADUNF_Sadunf12G0098600</name>
</gene>
<dbReference type="Proteomes" id="UP000657918">
    <property type="component" value="Unassembled WGS sequence"/>
</dbReference>
<keyword evidence="5" id="KW-0063">Aspartyl esterase</keyword>
<keyword evidence="8" id="KW-1185">Reference proteome</keyword>
<dbReference type="Pfam" id="PF01095">
    <property type="entry name" value="Pectinesterase"/>
    <property type="match status" value="1"/>
</dbReference>
<evidence type="ECO:0000256" key="3">
    <source>
        <dbReference type="ARBA" id="ARBA00022512"/>
    </source>
</evidence>
<evidence type="ECO:0000259" key="6">
    <source>
        <dbReference type="Pfam" id="PF01095"/>
    </source>
</evidence>
<dbReference type="UniPathway" id="UPA00545">
    <property type="reaction ID" value="UER00823"/>
</dbReference>
<dbReference type="AlphaFoldDB" id="A0A835MSJ5"/>
<feature type="domain" description="Pectinesterase catalytic" evidence="6">
    <location>
        <begin position="1"/>
        <end position="123"/>
    </location>
</feature>
<evidence type="ECO:0000256" key="1">
    <source>
        <dbReference type="ARBA" id="ARBA00004191"/>
    </source>
</evidence>
<dbReference type="InterPro" id="IPR011050">
    <property type="entry name" value="Pectin_lyase_fold/virulence"/>
</dbReference>
<comment type="pathway">
    <text evidence="2">Glycan metabolism; pectin degradation; 2-dehydro-3-deoxy-D-gluconate from pectin: step 1/5.</text>
</comment>
<comment type="subcellular location">
    <subcellularLocation>
        <location evidence="1">Secreted</location>
        <location evidence="1">Cell wall</location>
    </subcellularLocation>
</comment>
<dbReference type="InterPro" id="IPR000070">
    <property type="entry name" value="Pectinesterase_cat"/>
</dbReference>
<sequence>MITAQGRNDPFQNTRISIHNSQILLGQDLKPVVRAFQTYLGRPWMQYSRTVILQTYIDGFINPSDWSPWQNTNFAQDTLYYREYKNFGLGSSTKRRVAWKGFHVLTSPNVASCFTMRNLIAGDSWLPATKVPFIFGI</sequence>
<name>A0A835MSJ5_9ROSI</name>
<organism evidence="7 8">
    <name type="scientific">Salix dunnii</name>
    <dbReference type="NCBI Taxonomy" id="1413687"/>
    <lineage>
        <taxon>Eukaryota</taxon>
        <taxon>Viridiplantae</taxon>
        <taxon>Streptophyta</taxon>
        <taxon>Embryophyta</taxon>
        <taxon>Tracheophyta</taxon>
        <taxon>Spermatophyta</taxon>
        <taxon>Magnoliopsida</taxon>
        <taxon>eudicotyledons</taxon>
        <taxon>Gunneridae</taxon>
        <taxon>Pentapetalae</taxon>
        <taxon>rosids</taxon>
        <taxon>fabids</taxon>
        <taxon>Malpighiales</taxon>
        <taxon>Salicaceae</taxon>
        <taxon>Saliceae</taxon>
        <taxon>Salix</taxon>
    </lineage>
</organism>
<dbReference type="EMBL" id="JADGMS010000012">
    <property type="protein sequence ID" value="KAF9671901.1"/>
    <property type="molecule type" value="Genomic_DNA"/>
</dbReference>
<evidence type="ECO:0000313" key="7">
    <source>
        <dbReference type="EMBL" id="KAF9671901.1"/>
    </source>
</evidence>
<comment type="caution">
    <text evidence="7">The sequence shown here is derived from an EMBL/GenBank/DDBJ whole genome shotgun (WGS) entry which is preliminary data.</text>
</comment>
<dbReference type="GO" id="GO:0042545">
    <property type="term" value="P:cell wall modification"/>
    <property type="evidence" value="ECO:0007669"/>
    <property type="project" value="InterPro"/>
</dbReference>
<dbReference type="PANTHER" id="PTHR31707">
    <property type="entry name" value="PECTINESTERASE"/>
    <property type="match status" value="1"/>
</dbReference>
<dbReference type="GO" id="GO:0045490">
    <property type="term" value="P:pectin catabolic process"/>
    <property type="evidence" value="ECO:0007669"/>
    <property type="project" value="UniProtKB-UniPathway"/>
</dbReference>
<evidence type="ECO:0000256" key="5">
    <source>
        <dbReference type="ARBA" id="ARBA00023085"/>
    </source>
</evidence>
<dbReference type="Gene3D" id="2.160.20.10">
    <property type="entry name" value="Single-stranded right-handed beta-helix, Pectin lyase-like"/>
    <property type="match status" value="1"/>
</dbReference>
<reference evidence="7 8" key="1">
    <citation type="submission" date="2020-10" db="EMBL/GenBank/DDBJ databases">
        <title>Plant Genome Project.</title>
        <authorList>
            <person name="Zhang R.-G."/>
        </authorList>
    </citation>
    <scope>NUCLEOTIDE SEQUENCE [LARGE SCALE GENOMIC DNA]</scope>
    <source>
        <strain evidence="7">FAFU-HL-1</strain>
        <tissue evidence="7">Leaf</tissue>
    </source>
</reference>
<accession>A0A835MSJ5</accession>
<dbReference type="OrthoDB" id="2019149at2759"/>
<evidence type="ECO:0000256" key="4">
    <source>
        <dbReference type="ARBA" id="ARBA00022801"/>
    </source>
</evidence>
<keyword evidence="3" id="KW-0134">Cell wall</keyword>